<proteinExistence type="inferred from homology"/>
<feature type="region of interest" description="Disordered" evidence="7">
    <location>
        <begin position="99"/>
        <end position="121"/>
    </location>
</feature>
<accession>A0A518DR76</accession>
<dbReference type="InterPro" id="IPR007627">
    <property type="entry name" value="RNA_pol_sigma70_r2"/>
</dbReference>
<feature type="domain" description="RNA polymerase sigma-70 region 2" evidence="8">
    <location>
        <begin position="38"/>
        <end position="106"/>
    </location>
</feature>
<name>A0A518DR76_9BACT</name>
<evidence type="ECO:0000313" key="10">
    <source>
        <dbReference type="EMBL" id="QDU94329.1"/>
    </source>
</evidence>
<keyword evidence="4 6" id="KW-0238">DNA-binding</keyword>
<evidence type="ECO:0000256" key="3">
    <source>
        <dbReference type="ARBA" id="ARBA00023082"/>
    </source>
</evidence>
<dbReference type="EMBL" id="CP036433">
    <property type="protein sequence ID" value="QDU94329.1"/>
    <property type="molecule type" value="Genomic_DNA"/>
</dbReference>
<keyword evidence="11" id="KW-1185">Reference proteome</keyword>
<evidence type="ECO:0000256" key="6">
    <source>
        <dbReference type="RuleBase" id="RU000716"/>
    </source>
</evidence>
<dbReference type="SUPFAM" id="SSF88946">
    <property type="entry name" value="Sigma2 domain of RNA polymerase sigma factors"/>
    <property type="match status" value="1"/>
</dbReference>
<evidence type="ECO:0000256" key="4">
    <source>
        <dbReference type="ARBA" id="ARBA00023125"/>
    </source>
</evidence>
<gene>
    <name evidence="10" type="primary">rpoE_2</name>
    <name evidence="10" type="ORF">Pla8534_21180</name>
</gene>
<dbReference type="InterPro" id="IPR014284">
    <property type="entry name" value="RNA_pol_sigma-70_dom"/>
</dbReference>
<dbReference type="KEGG" id="lcre:Pla8534_21180"/>
<evidence type="ECO:0000259" key="9">
    <source>
        <dbReference type="Pfam" id="PF08281"/>
    </source>
</evidence>
<dbReference type="InterPro" id="IPR000838">
    <property type="entry name" value="RNA_pol_sigma70_ECF_CS"/>
</dbReference>
<reference evidence="10 11" key="1">
    <citation type="submission" date="2019-02" db="EMBL/GenBank/DDBJ databases">
        <title>Deep-cultivation of Planctomycetes and their phenomic and genomic characterization uncovers novel biology.</title>
        <authorList>
            <person name="Wiegand S."/>
            <person name="Jogler M."/>
            <person name="Boedeker C."/>
            <person name="Pinto D."/>
            <person name="Vollmers J."/>
            <person name="Rivas-Marin E."/>
            <person name="Kohn T."/>
            <person name="Peeters S.H."/>
            <person name="Heuer A."/>
            <person name="Rast P."/>
            <person name="Oberbeckmann S."/>
            <person name="Bunk B."/>
            <person name="Jeske O."/>
            <person name="Meyerdierks A."/>
            <person name="Storesund J.E."/>
            <person name="Kallscheuer N."/>
            <person name="Luecker S."/>
            <person name="Lage O.M."/>
            <person name="Pohl T."/>
            <person name="Merkel B.J."/>
            <person name="Hornburger P."/>
            <person name="Mueller R.-W."/>
            <person name="Bruemmer F."/>
            <person name="Labrenz M."/>
            <person name="Spormann A.M."/>
            <person name="Op den Camp H."/>
            <person name="Overmann J."/>
            <person name="Amann R."/>
            <person name="Jetten M.S.M."/>
            <person name="Mascher T."/>
            <person name="Medema M.H."/>
            <person name="Devos D.P."/>
            <person name="Kaster A.-K."/>
            <person name="Ovreas L."/>
            <person name="Rohde M."/>
            <person name="Galperin M.Y."/>
            <person name="Jogler C."/>
        </authorList>
    </citation>
    <scope>NUCLEOTIDE SEQUENCE [LARGE SCALE GENOMIC DNA]</scope>
    <source>
        <strain evidence="10 11">Pla85_3_4</strain>
    </source>
</reference>
<dbReference type="Pfam" id="PF04542">
    <property type="entry name" value="Sigma70_r2"/>
    <property type="match status" value="1"/>
</dbReference>
<dbReference type="InterPro" id="IPR036388">
    <property type="entry name" value="WH-like_DNA-bd_sf"/>
</dbReference>
<evidence type="ECO:0000313" key="11">
    <source>
        <dbReference type="Proteomes" id="UP000317648"/>
    </source>
</evidence>
<dbReference type="PANTHER" id="PTHR43133:SF8">
    <property type="entry name" value="RNA POLYMERASE SIGMA FACTOR HI_1459-RELATED"/>
    <property type="match status" value="1"/>
</dbReference>
<evidence type="ECO:0000259" key="8">
    <source>
        <dbReference type="Pfam" id="PF04542"/>
    </source>
</evidence>
<dbReference type="Proteomes" id="UP000317648">
    <property type="component" value="Chromosome"/>
</dbReference>
<dbReference type="SUPFAM" id="SSF88659">
    <property type="entry name" value="Sigma3 and sigma4 domains of RNA polymerase sigma factors"/>
    <property type="match status" value="1"/>
</dbReference>
<dbReference type="InterPro" id="IPR013325">
    <property type="entry name" value="RNA_pol_sigma_r2"/>
</dbReference>
<protein>
    <recommendedName>
        <fullName evidence="6">RNA polymerase sigma factor</fullName>
    </recommendedName>
</protein>
<dbReference type="AlphaFoldDB" id="A0A518DR76"/>
<organism evidence="10 11">
    <name type="scientific">Lignipirellula cremea</name>
    <dbReference type="NCBI Taxonomy" id="2528010"/>
    <lineage>
        <taxon>Bacteria</taxon>
        <taxon>Pseudomonadati</taxon>
        <taxon>Planctomycetota</taxon>
        <taxon>Planctomycetia</taxon>
        <taxon>Pirellulales</taxon>
        <taxon>Pirellulaceae</taxon>
        <taxon>Lignipirellula</taxon>
    </lineage>
</organism>
<keyword evidence="5 6" id="KW-0804">Transcription</keyword>
<evidence type="ECO:0000256" key="2">
    <source>
        <dbReference type="ARBA" id="ARBA00023015"/>
    </source>
</evidence>
<evidence type="ECO:0000256" key="7">
    <source>
        <dbReference type="SAM" id="MobiDB-lite"/>
    </source>
</evidence>
<dbReference type="Gene3D" id="1.10.1740.10">
    <property type="match status" value="1"/>
</dbReference>
<keyword evidence="3 6" id="KW-0731">Sigma factor</keyword>
<dbReference type="InterPro" id="IPR013324">
    <property type="entry name" value="RNA_pol_sigma_r3/r4-like"/>
</dbReference>
<evidence type="ECO:0000256" key="5">
    <source>
        <dbReference type="ARBA" id="ARBA00023163"/>
    </source>
</evidence>
<evidence type="ECO:0000256" key="1">
    <source>
        <dbReference type="ARBA" id="ARBA00010641"/>
    </source>
</evidence>
<dbReference type="NCBIfam" id="TIGR02937">
    <property type="entry name" value="sigma70-ECF"/>
    <property type="match status" value="1"/>
</dbReference>
<dbReference type="InterPro" id="IPR039425">
    <property type="entry name" value="RNA_pol_sigma-70-like"/>
</dbReference>
<dbReference type="InterPro" id="IPR013249">
    <property type="entry name" value="RNA_pol_sigma70_r4_t2"/>
</dbReference>
<dbReference type="PANTHER" id="PTHR43133">
    <property type="entry name" value="RNA POLYMERASE ECF-TYPE SIGMA FACTO"/>
    <property type="match status" value="1"/>
</dbReference>
<comment type="similarity">
    <text evidence="1 6">Belongs to the sigma-70 factor family. ECF subfamily.</text>
</comment>
<dbReference type="GO" id="GO:0003677">
    <property type="term" value="F:DNA binding"/>
    <property type="evidence" value="ECO:0007669"/>
    <property type="project" value="UniProtKB-KW"/>
</dbReference>
<dbReference type="Gene3D" id="1.10.10.10">
    <property type="entry name" value="Winged helix-like DNA-binding domain superfamily/Winged helix DNA-binding domain"/>
    <property type="match status" value="1"/>
</dbReference>
<keyword evidence="2 6" id="KW-0805">Transcription regulation</keyword>
<feature type="domain" description="RNA polymerase sigma factor 70 region 4 type 2" evidence="9">
    <location>
        <begin position="146"/>
        <end position="197"/>
    </location>
</feature>
<dbReference type="Pfam" id="PF08281">
    <property type="entry name" value="Sigma70_r4_2"/>
    <property type="match status" value="1"/>
</dbReference>
<dbReference type="CDD" id="cd06171">
    <property type="entry name" value="Sigma70_r4"/>
    <property type="match status" value="1"/>
</dbReference>
<dbReference type="GO" id="GO:0006352">
    <property type="term" value="P:DNA-templated transcription initiation"/>
    <property type="evidence" value="ECO:0007669"/>
    <property type="project" value="InterPro"/>
</dbReference>
<sequence length="210" mass="23831">MVSSESAAVTLPRFESLDPDVRLMLKVRDDDAAAFEELVLRHQNRLLTVFEHWAPCRGSAEDLAQEVFLRIYRARKQYTPDARFTTWLYTIANNVAHNARRKQARRHESQLPGNPNESGGVSMENLAQAASGQMPTRQLDRAEMSQVVRQAIEALSERQRMALILSKFEHMSYADIAITMDLSESAVKSLLTRARVNLRGLLEPYMAEGE</sequence>
<dbReference type="PROSITE" id="PS01063">
    <property type="entry name" value="SIGMA70_ECF"/>
    <property type="match status" value="1"/>
</dbReference>
<dbReference type="GO" id="GO:0016987">
    <property type="term" value="F:sigma factor activity"/>
    <property type="evidence" value="ECO:0007669"/>
    <property type="project" value="UniProtKB-KW"/>
</dbReference>